<dbReference type="Proteomes" id="UP001212841">
    <property type="component" value="Unassembled WGS sequence"/>
</dbReference>
<accession>A0AAD5X9Y2</accession>
<feature type="region of interest" description="Disordered" evidence="1">
    <location>
        <begin position="40"/>
        <end position="102"/>
    </location>
</feature>
<keyword evidence="4" id="KW-1185">Reference proteome</keyword>
<evidence type="ECO:0000313" key="4">
    <source>
        <dbReference type="Proteomes" id="UP001212841"/>
    </source>
</evidence>
<gene>
    <name evidence="3" type="ORF">HK097_003722</name>
</gene>
<name>A0AAD5X9Y2_9FUNG</name>
<comment type="caution">
    <text evidence="3">The sequence shown here is derived from an EMBL/GenBank/DDBJ whole genome shotgun (WGS) entry which is preliminary data.</text>
</comment>
<organism evidence="3 4">
    <name type="scientific">Rhizophlyctis rosea</name>
    <dbReference type="NCBI Taxonomy" id="64517"/>
    <lineage>
        <taxon>Eukaryota</taxon>
        <taxon>Fungi</taxon>
        <taxon>Fungi incertae sedis</taxon>
        <taxon>Chytridiomycota</taxon>
        <taxon>Chytridiomycota incertae sedis</taxon>
        <taxon>Chytridiomycetes</taxon>
        <taxon>Rhizophlyctidales</taxon>
        <taxon>Rhizophlyctidaceae</taxon>
        <taxon>Rhizophlyctis</taxon>
    </lineage>
</organism>
<feature type="compositionally biased region" description="Basic and acidic residues" evidence="1">
    <location>
        <begin position="92"/>
        <end position="102"/>
    </location>
</feature>
<proteinExistence type="predicted"/>
<dbReference type="Pfam" id="PF11160">
    <property type="entry name" value="Hva1_TUDOR"/>
    <property type="match status" value="1"/>
</dbReference>
<feature type="domain" description="Hypervirulence associated protein TUDOR" evidence="2">
    <location>
        <begin position="12"/>
        <end position="76"/>
    </location>
</feature>
<evidence type="ECO:0000259" key="2">
    <source>
        <dbReference type="Pfam" id="PF11160"/>
    </source>
</evidence>
<dbReference type="InterPro" id="IPR021331">
    <property type="entry name" value="Hva1_TUDOR"/>
</dbReference>
<dbReference type="AlphaFoldDB" id="A0AAD5X9Y2"/>
<dbReference type="EMBL" id="JADGJD010000019">
    <property type="protein sequence ID" value="KAJ3056839.1"/>
    <property type="molecule type" value="Genomic_DNA"/>
</dbReference>
<protein>
    <recommendedName>
        <fullName evidence="2">Hypervirulence associated protein TUDOR domain-containing protein</fullName>
    </recommendedName>
</protein>
<evidence type="ECO:0000313" key="3">
    <source>
        <dbReference type="EMBL" id="KAJ3056839.1"/>
    </source>
</evidence>
<feature type="compositionally biased region" description="Basic and acidic residues" evidence="1">
    <location>
        <begin position="40"/>
        <end position="50"/>
    </location>
</feature>
<evidence type="ECO:0000256" key="1">
    <source>
        <dbReference type="SAM" id="MobiDB-lite"/>
    </source>
</evidence>
<reference evidence="3" key="1">
    <citation type="submission" date="2020-05" db="EMBL/GenBank/DDBJ databases">
        <title>Phylogenomic resolution of chytrid fungi.</title>
        <authorList>
            <person name="Stajich J.E."/>
            <person name="Amses K."/>
            <person name="Simmons R."/>
            <person name="Seto K."/>
            <person name="Myers J."/>
            <person name="Bonds A."/>
            <person name="Quandt C.A."/>
            <person name="Barry K."/>
            <person name="Liu P."/>
            <person name="Grigoriev I."/>
            <person name="Longcore J.E."/>
            <person name="James T.Y."/>
        </authorList>
    </citation>
    <scope>NUCLEOTIDE SEQUENCE</scope>
    <source>
        <strain evidence="3">JEL0318</strain>
    </source>
</reference>
<sequence>MSDTSGNEIHKGDKVAWNWGRGHAEGVVAEIHDEKVDKTIKGKHITRDGTEENPALFIKREGRGSGNPVLKKASEVHVLGDDEDISTSQKVETQRQHEKEGL</sequence>